<reference evidence="1" key="1">
    <citation type="submission" date="2020-02" db="EMBL/GenBank/DDBJ databases">
        <authorList>
            <person name="Scholz U."/>
            <person name="Mascher M."/>
            <person name="Fiebig A."/>
        </authorList>
    </citation>
    <scope>NUCLEOTIDE SEQUENCE</scope>
</reference>
<evidence type="ECO:0000313" key="2">
    <source>
        <dbReference type="Proteomes" id="UP000663760"/>
    </source>
</evidence>
<name>A0A7I8KBG0_SPIIN</name>
<proteinExistence type="predicted"/>
<evidence type="ECO:0000313" key="1">
    <source>
        <dbReference type="EMBL" id="CAA7394544.1"/>
    </source>
</evidence>
<keyword evidence="2" id="KW-1185">Reference proteome</keyword>
<dbReference type="AlphaFoldDB" id="A0A7I8KBG0"/>
<gene>
    <name evidence="1" type="ORF">SI8410_04005205</name>
</gene>
<dbReference type="Proteomes" id="UP000663760">
    <property type="component" value="Chromosome 4"/>
</dbReference>
<protein>
    <submittedName>
        <fullName evidence="1">Uncharacterized protein</fullName>
    </submittedName>
</protein>
<dbReference type="EMBL" id="LR746267">
    <property type="protein sequence ID" value="CAA7394544.1"/>
    <property type="molecule type" value="Genomic_DNA"/>
</dbReference>
<accession>A0A7I8KBG0</accession>
<organism evidence="1 2">
    <name type="scientific">Spirodela intermedia</name>
    <name type="common">Intermediate duckweed</name>
    <dbReference type="NCBI Taxonomy" id="51605"/>
    <lineage>
        <taxon>Eukaryota</taxon>
        <taxon>Viridiplantae</taxon>
        <taxon>Streptophyta</taxon>
        <taxon>Embryophyta</taxon>
        <taxon>Tracheophyta</taxon>
        <taxon>Spermatophyta</taxon>
        <taxon>Magnoliopsida</taxon>
        <taxon>Liliopsida</taxon>
        <taxon>Araceae</taxon>
        <taxon>Lemnoideae</taxon>
        <taxon>Spirodela</taxon>
    </lineage>
</organism>
<sequence length="122" mass="13325">MVREAVVLGHIVSEREFSRTCISCQSIGNMSKKDEMPMSNMLVRSMKWVVESSPAAVTQQSRKTATLRLSGSCHPTERSWMEVGRVKVSSLTCTTTPCPTAGWPLVTWKGSGAHMPLSVQAA</sequence>